<keyword evidence="1" id="KW-0378">Hydrolase</keyword>
<evidence type="ECO:0000256" key="2">
    <source>
        <dbReference type="ARBA" id="ARBA00022963"/>
    </source>
</evidence>
<dbReference type="GO" id="GO:0005783">
    <property type="term" value="C:endoplasmic reticulum"/>
    <property type="evidence" value="ECO:0007669"/>
    <property type="project" value="TreeGrafter"/>
</dbReference>
<dbReference type="GO" id="GO:0016042">
    <property type="term" value="P:lipid catabolic process"/>
    <property type="evidence" value="ECO:0007669"/>
    <property type="project" value="UniProtKB-KW"/>
</dbReference>
<sequence>MIKAIQEAGIPIDMVGGVSIGALMGALWCSERNITTVTQKAREWSKAIQEAGIPIDMVGGVSIGALMGALWCSERNITTVTQKAREWSK</sequence>
<dbReference type="Proteomes" id="UP000015102">
    <property type="component" value="Unassembled WGS sequence"/>
</dbReference>
<evidence type="ECO:0000256" key="3">
    <source>
        <dbReference type="ARBA" id="ARBA00023098"/>
    </source>
</evidence>
<proteinExistence type="predicted"/>
<dbReference type="Gene3D" id="3.40.1090.10">
    <property type="entry name" value="Cytosolic phospholipase A2 catalytic domain"/>
    <property type="match status" value="2"/>
</dbReference>
<keyword evidence="3" id="KW-0443">Lipid metabolism</keyword>
<dbReference type="InterPro" id="IPR002641">
    <property type="entry name" value="PNPLA_dom"/>
</dbReference>
<evidence type="ECO:0000256" key="1">
    <source>
        <dbReference type="ARBA" id="ARBA00022801"/>
    </source>
</evidence>
<evidence type="ECO:0000259" key="5">
    <source>
        <dbReference type="PROSITE" id="PS51635"/>
    </source>
</evidence>
<accession>T1GLT5</accession>
<dbReference type="InterPro" id="IPR016035">
    <property type="entry name" value="Acyl_Trfase/lysoPLipase"/>
</dbReference>
<dbReference type="GO" id="GO:0004622">
    <property type="term" value="F:phosphatidylcholine lysophospholipase activity"/>
    <property type="evidence" value="ECO:0007669"/>
    <property type="project" value="TreeGrafter"/>
</dbReference>
<keyword evidence="7" id="KW-1185">Reference proteome</keyword>
<dbReference type="PROSITE" id="PS51635">
    <property type="entry name" value="PNPLA"/>
    <property type="match status" value="1"/>
</dbReference>
<dbReference type="PANTHER" id="PTHR14226:SF29">
    <property type="entry name" value="NEUROPATHY TARGET ESTERASE SWS"/>
    <property type="match status" value="1"/>
</dbReference>
<dbReference type="EMBL" id="CAQQ02121589">
    <property type="status" value="NOT_ANNOTATED_CDS"/>
    <property type="molecule type" value="Genomic_DNA"/>
</dbReference>
<reference evidence="6" key="2">
    <citation type="submission" date="2015-06" db="UniProtKB">
        <authorList>
            <consortium name="EnsemblMetazoa"/>
        </authorList>
    </citation>
    <scope>IDENTIFICATION</scope>
</reference>
<feature type="domain" description="PNPLA" evidence="5">
    <location>
        <begin position="1"/>
        <end position="89"/>
    </location>
</feature>
<dbReference type="SUPFAM" id="SSF52151">
    <property type="entry name" value="FabD/lysophospholipase-like"/>
    <property type="match status" value="2"/>
</dbReference>
<evidence type="ECO:0000256" key="4">
    <source>
        <dbReference type="PROSITE-ProRule" id="PRU01161"/>
    </source>
</evidence>
<dbReference type="AlphaFoldDB" id="T1GLT5"/>
<evidence type="ECO:0000313" key="7">
    <source>
        <dbReference type="Proteomes" id="UP000015102"/>
    </source>
</evidence>
<dbReference type="EnsemblMetazoa" id="MESCA004499-RA">
    <property type="protein sequence ID" value="MESCA004499-PA"/>
    <property type="gene ID" value="MESCA004499"/>
</dbReference>
<dbReference type="HOGENOM" id="CLU_2461109_0_0_1"/>
<protein>
    <recommendedName>
        <fullName evidence="5">PNPLA domain-containing protein</fullName>
    </recommendedName>
</protein>
<organism evidence="6 7">
    <name type="scientific">Megaselia scalaris</name>
    <name type="common">Humpbacked fly</name>
    <name type="synonym">Phora scalaris</name>
    <dbReference type="NCBI Taxonomy" id="36166"/>
    <lineage>
        <taxon>Eukaryota</taxon>
        <taxon>Metazoa</taxon>
        <taxon>Ecdysozoa</taxon>
        <taxon>Arthropoda</taxon>
        <taxon>Hexapoda</taxon>
        <taxon>Insecta</taxon>
        <taxon>Pterygota</taxon>
        <taxon>Neoptera</taxon>
        <taxon>Endopterygota</taxon>
        <taxon>Diptera</taxon>
        <taxon>Brachycera</taxon>
        <taxon>Muscomorpha</taxon>
        <taxon>Platypezoidea</taxon>
        <taxon>Phoridae</taxon>
        <taxon>Megaseliini</taxon>
        <taxon>Megaselia</taxon>
    </lineage>
</organism>
<dbReference type="PANTHER" id="PTHR14226">
    <property type="entry name" value="NEUROPATHY TARGET ESTERASE/SWISS CHEESE D.MELANOGASTER"/>
    <property type="match status" value="1"/>
</dbReference>
<keyword evidence="2" id="KW-0442">Lipid degradation</keyword>
<comment type="caution">
    <text evidence="4">Lacks conserved residue(s) required for the propagation of feature annotation.</text>
</comment>
<reference evidence="7" key="1">
    <citation type="submission" date="2013-02" db="EMBL/GenBank/DDBJ databases">
        <authorList>
            <person name="Hughes D."/>
        </authorList>
    </citation>
    <scope>NUCLEOTIDE SEQUENCE</scope>
    <source>
        <strain>Durham</strain>
        <strain evidence="7">NC isolate 2 -- Noor lab</strain>
    </source>
</reference>
<dbReference type="STRING" id="36166.T1GLT5"/>
<evidence type="ECO:0000313" key="6">
    <source>
        <dbReference type="EnsemblMetazoa" id="MESCA004499-PA"/>
    </source>
</evidence>
<name>T1GLT5_MEGSC</name>
<dbReference type="InterPro" id="IPR050301">
    <property type="entry name" value="NTE"/>
</dbReference>
<feature type="short sequence motif" description="GXSXG" evidence="4">
    <location>
        <begin position="17"/>
        <end position="21"/>
    </location>
</feature>
<dbReference type="EMBL" id="CAQQ02121588">
    <property type="status" value="NOT_ANNOTATED_CDS"/>
    <property type="molecule type" value="Genomic_DNA"/>
</dbReference>